<keyword evidence="2" id="KW-0678">Repressor</keyword>
<reference evidence="8" key="1">
    <citation type="journal article" date="2016" name="Proc. Natl. Acad. Sci. U.S.A.">
        <title>Chromosome-level assembly of Arabidopsis thaliana Ler reveals the extent of translocation and inversion polymorphisms.</title>
        <authorList>
            <person name="Zapata L."/>
            <person name="Ding J."/>
            <person name="Willing E.M."/>
            <person name="Hartwig B."/>
            <person name="Bezdan D."/>
            <person name="Jiao W.B."/>
            <person name="Patel V."/>
            <person name="Velikkakam James G."/>
            <person name="Koornneef M."/>
            <person name="Ossowski S."/>
            <person name="Schneeberger K."/>
        </authorList>
    </citation>
    <scope>NUCLEOTIDE SEQUENCE [LARGE SCALE GENOMIC DNA]</scope>
    <source>
        <strain evidence="8">cv. Landsberg erecta</strain>
    </source>
</reference>
<dbReference type="FunFam" id="1.20.1160.11:FF:000001">
    <property type="entry name" value="Paired amphipathic helix protein Sin3"/>
    <property type="match status" value="1"/>
</dbReference>
<dbReference type="FunFam" id="1.20.1160.11:FF:000003">
    <property type="entry name" value="Paired amphipathic helix SIN3-like protein"/>
    <property type="match status" value="1"/>
</dbReference>
<dbReference type="PANTHER" id="PTHR12346">
    <property type="entry name" value="SIN3B-RELATED"/>
    <property type="match status" value="1"/>
</dbReference>
<dbReference type="InterPro" id="IPR003822">
    <property type="entry name" value="PAH"/>
</dbReference>
<dbReference type="InterPro" id="IPR039774">
    <property type="entry name" value="Sin3-like"/>
</dbReference>
<evidence type="ECO:0000256" key="4">
    <source>
        <dbReference type="ARBA" id="ARBA00023015"/>
    </source>
</evidence>
<keyword evidence="3" id="KW-0677">Repeat</keyword>
<dbReference type="Proteomes" id="UP000078284">
    <property type="component" value="Chromosome 1"/>
</dbReference>
<proteinExistence type="predicted"/>
<dbReference type="GO" id="GO:0005634">
    <property type="term" value="C:nucleus"/>
    <property type="evidence" value="ECO:0007669"/>
    <property type="project" value="UniProtKB-SubCell"/>
</dbReference>
<accession>A0A178WGJ3</accession>
<comment type="caution">
    <text evidence="7">The sequence shown here is derived from an EMBL/GenBank/DDBJ whole genome shotgun (WGS) entry which is preliminary data.</text>
</comment>
<name>A0A178WGJ3_ARATH</name>
<evidence type="ECO:0000256" key="2">
    <source>
        <dbReference type="ARBA" id="ARBA00022491"/>
    </source>
</evidence>
<dbReference type="AlphaFoldDB" id="A0A178WGJ3"/>
<evidence type="ECO:0000313" key="7">
    <source>
        <dbReference type="EMBL" id="OAP17499.1"/>
    </source>
</evidence>
<evidence type="ECO:0008006" key="9">
    <source>
        <dbReference type="Google" id="ProtNLM"/>
    </source>
</evidence>
<evidence type="ECO:0000256" key="3">
    <source>
        <dbReference type="ARBA" id="ARBA00022737"/>
    </source>
</evidence>
<gene>
    <name evidence="7" type="ordered locus">AXX17_At1g25420</name>
</gene>
<dbReference type="SUPFAM" id="SSF47762">
    <property type="entry name" value="PAH2 domain"/>
    <property type="match status" value="2"/>
</dbReference>
<dbReference type="InterPro" id="IPR036600">
    <property type="entry name" value="PAH_sf"/>
</dbReference>
<evidence type="ECO:0000256" key="6">
    <source>
        <dbReference type="PROSITE-ProRule" id="PRU00810"/>
    </source>
</evidence>
<evidence type="ECO:0000256" key="5">
    <source>
        <dbReference type="ARBA" id="ARBA00023242"/>
    </source>
</evidence>
<dbReference type="EMBL" id="LUHQ01000001">
    <property type="protein sequence ID" value="OAP17499.1"/>
    <property type="molecule type" value="Genomic_DNA"/>
</dbReference>
<evidence type="ECO:0000313" key="8">
    <source>
        <dbReference type="Proteomes" id="UP000078284"/>
    </source>
</evidence>
<organism evidence="7 8">
    <name type="scientific">Arabidopsis thaliana</name>
    <name type="common">Mouse-ear cress</name>
    <dbReference type="NCBI Taxonomy" id="3702"/>
    <lineage>
        <taxon>Eukaryota</taxon>
        <taxon>Viridiplantae</taxon>
        <taxon>Streptophyta</taxon>
        <taxon>Embryophyta</taxon>
        <taxon>Tracheophyta</taxon>
        <taxon>Spermatophyta</taxon>
        <taxon>Magnoliopsida</taxon>
        <taxon>eudicotyledons</taxon>
        <taxon>Gunneridae</taxon>
        <taxon>Pentapetalae</taxon>
        <taxon>rosids</taxon>
        <taxon>malvids</taxon>
        <taxon>Brassicales</taxon>
        <taxon>Brassicaceae</taxon>
        <taxon>Camelineae</taxon>
        <taxon>Arabidopsis</taxon>
    </lineage>
</organism>
<evidence type="ECO:0000256" key="1">
    <source>
        <dbReference type="ARBA" id="ARBA00004123"/>
    </source>
</evidence>
<dbReference type="PROSITE" id="PS51477">
    <property type="entry name" value="PAH"/>
    <property type="match status" value="2"/>
</dbReference>
<dbReference type="PANTHER" id="PTHR12346:SF0">
    <property type="entry name" value="SIN3A, ISOFORM G"/>
    <property type="match status" value="1"/>
</dbReference>
<comment type="subcellular location">
    <subcellularLocation>
        <location evidence="1 6">Nucleus</location>
    </subcellularLocation>
</comment>
<dbReference type="Pfam" id="PF02671">
    <property type="entry name" value="PAH"/>
    <property type="match status" value="2"/>
</dbReference>
<keyword evidence="5 6" id="KW-0539">Nucleus</keyword>
<keyword evidence="4" id="KW-0805">Transcription regulation</keyword>
<dbReference type="ExpressionAtlas" id="A0A178WGJ3">
    <property type="expression patterns" value="baseline"/>
</dbReference>
<dbReference type="Gene3D" id="1.20.1160.11">
    <property type="entry name" value="Paired amphipathic helix"/>
    <property type="match status" value="2"/>
</dbReference>
<sequence length="197" mass="22606">MVGEGGAHKPTTNDALKYLRAVKAKFQGQREKYDEFLQIMIDYKTQRIDISGVIIRMKELLKEHQGLLLGFNAFLPNGYMITHHEQPSQKKPVELGEAISFINKIKTRFQGDDRVYKSVLDILNMYRKDRKPITAVYQEVAILFLDHTDLLVEFTHFLPATPATPATALLHSQFCIDHPDLLEELDCFLPTISQSFL</sequence>
<keyword evidence="4" id="KW-0804">Transcription</keyword>
<protein>
    <recommendedName>
        <fullName evidence="9">Paired amphipathic helix (PAH2) superfamily protein</fullName>
    </recommendedName>
</protein>
<dbReference type="GO" id="GO:0003714">
    <property type="term" value="F:transcription corepressor activity"/>
    <property type="evidence" value="ECO:0007669"/>
    <property type="project" value="InterPro"/>
</dbReference>